<dbReference type="STRING" id="693661.Arcve_0717"/>
<dbReference type="InterPro" id="IPR038135">
    <property type="entry name" value="Methylthiotransferase_N_sf"/>
</dbReference>
<keyword evidence="7 11" id="KW-0479">Metal-binding</keyword>
<dbReference type="FunFam" id="3.80.30.20:FF:000002">
    <property type="entry name" value="threonylcarbamoyladenosine tRNA methylthiotransferase isoform X2"/>
    <property type="match status" value="1"/>
</dbReference>
<gene>
    <name evidence="15" type="ordered locus">Arcve_0717</name>
</gene>
<dbReference type="EC" id="2.8.4.5" evidence="11"/>
<comment type="similarity">
    <text evidence="2 11">Belongs to the methylthiotransferase family. CDKAL1 subfamily.</text>
</comment>
<dbReference type="Pfam" id="PF04055">
    <property type="entry name" value="Radical_SAM"/>
    <property type="match status" value="1"/>
</dbReference>
<dbReference type="InterPro" id="IPR013848">
    <property type="entry name" value="Methylthiotransferase_N"/>
</dbReference>
<dbReference type="SFLD" id="SFLDS00029">
    <property type="entry name" value="Radical_SAM"/>
    <property type="match status" value="1"/>
</dbReference>
<dbReference type="SFLD" id="SFLDG01082">
    <property type="entry name" value="B12-binding_domain_containing"/>
    <property type="match status" value="1"/>
</dbReference>
<dbReference type="InterPro" id="IPR020612">
    <property type="entry name" value="Methylthiotransferase_CS"/>
</dbReference>
<dbReference type="CDD" id="cd01335">
    <property type="entry name" value="Radical_SAM"/>
    <property type="match status" value="1"/>
</dbReference>
<evidence type="ECO:0000256" key="9">
    <source>
        <dbReference type="ARBA" id="ARBA00023014"/>
    </source>
</evidence>
<dbReference type="GO" id="GO:0035598">
    <property type="term" value="F:tRNA (N(6)-L-threonylcarbamoyladenosine(37)-C(2))-methylthiotransferase activity"/>
    <property type="evidence" value="ECO:0007669"/>
    <property type="project" value="UniProtKB-UniRule"/>
</dbReference>
<comment type="function">
    <text evidence="1 11">Catalyzes the methylthiolation of N6-threonylcarbamoyladenosine (t(6)A), leading to the formation of 2-methylthio-N6-threonylcarbamoyladenosine (ms(2)t(6)A) at position 37 in tRNAs that read codons beginning with adenine.</text>
</comment>
<organism evidence="15 16">
    <name type="scientific">Archaeoglobus veneficus (strain DSM 11195 / SNP6)</name>
    <dbReference type="NCBI Taxonomy" id="693661"/>
    <lineage>
        <taxon>Archaea</taxon>
        <taxon>Methanobacteriati</taxon>
        <taxon>Methanobacteriota</taxon>
        <taxon>Archaeoglobi</taxon>
        <taxon>Archaeoglobales</taxon>
        <taxon>Archaeoglobaceae</taxon>
        <taxon>Archaeoglobus</taxon>
    </lineage>
</organism>
<feature type="domain" description="Radical SAM core" evidence="14">
    <location>
        <begin position="128"/>
        <end position="357"/>
    </location>
</feature>
<evidence type="ECO:0000256" key="3">
    <source>
        <dbReference type="ARBA" id="ARBA00022485"/>
    </source>
</evidence>
<dbReference type="SFLD" id="SFLDG01061">
    <property type="entry name" value="methylthiotransferase"/>
    <property type="match status" value="1"/>
</dbReference>
<dbReference type="AlphaFoldDB" id="F2KRH1"/>
<dbReference type="eggNOG" id="arCOG01358">
    <property type="taxonomic scope" value="Archaea"/>
</dbReference>
<dbReference type="InterPro" id="IPR007197">
    <property type="entry name" value="rSAM"/>
</dbReference>
<evidence type="ECO:0000256" key="6">
    <source>
        <dbReference type="ARBA" id="ARBA00022694"/>
    </source>
</evidence>
<evidence type="ECO:0000256" key="11">
    <source>
        <dbReference type="RuleBase" id="RU368081"/>
    </source>
</evidence>
<evidence type="ECO:0000313" key="15">
    <source>
        <dbReference type="EMBL" id="AEA46736.1"/>
    </source>
</evidence>
<dbReference type="InterPro" id="IPR005839">
    <property type="entry name" value="Methylthiotransferase"/>
</dbReference>
<dbReference type="RefSeq" id="WP_013683408.1">
    <property type="nucleotide sequence ID" value="NC_015320.1"/>
</dbReference>
<keyword evidence="16" id="KW-1185">Reference proteome</keyword>
<dbReference type="GeneID" id="10393817"/>
<comment type="catalytic activity">
    <reaction evidence="10 11">
        <text>N(6)-L-threonylcarbamoyladenosine(37) in tRNA + (sulfur carrier)-SH + AH2 + 2 S-adenosyl-L-methionine = 2-methylsulfanyl-N(6)-L-threonylcarbamoyladenosine(37) in tRNA + (sulfur carrier)-H + 5'-deoxyadenosine + L-methionine + A + S-adenosyl-L-homocysteine + 2 H(+)</text>
        <dbReference type="Rhea" id="RHEA:37075"/>
        <dbReference type="Rhea" id="RHEA-COMP:10163"/>
        <dbReference type="Rhea" id="RHEA-COMP:11092"/>
        <dbReference type="Rhea" id="RHEA-COMP:14737"/>
        <dbReference type="Rhea" id="RHEA-COMP:14739"/>
        <dbReference type="ChEBI" id="CHEBI:13193"/>
        <dbReference type="ChEBI" id="CHEBI:15378"/>
        <dbReference type="ChEBI" id="CHEBI:17319"/>
        <dbReference type="ChEBI" id="CHEBI:17499"/>
        <dbReference type="ChEBI" id="CHEBI:29917"/>
        <dbReference type="ChEBI" id="CHEBI:57844"/>
        <dbReference type="ChEBI" id="CHEBI:57856"/>
        <dbReference type="ChEBI" id="CHEBI:59789"/>
        <dbReference type="ChEBI" id="CHEBI:64428"/>
        <dbReference type="ChEBI" id="CHEBI:74418"/>
        <dbReference type="ChEBI" id="CHEBI:74420"/>
        <dbReference type="EC" id="2.8.4.5"/>
    </reaction>
</comment>
<dbReference type="SMART" id="SM00729">
    <property type="entry name" value="Elp3"/>
    <property type="match status" value="1"/>
</dbReference>
<dbReference type="NCBIfam" id="TIGR01578">
    <property type="entry name" value="MiaB-like-B"/>
    <property type="match status" value="1"/>
</dbReference>
<dbReference type="InterPro" id="IPR002792">
    <property type="entry name" value="TRAM_dom"/>
</dbReference>
<evidence type="ECO:0000256" key="5">
    <source>
        <dbReference type="ARBA" id="ARBA00022691"/>
    </source>
</evidence>
<dbReference type="PROSITE" id="PS50926">
    <property type="entry name" value="TRAM"/>
    <property type="match status" value="1"/>
</dbReference>
<dbReference type="PROSITE" id="PS51918">
    <property type="entry name" value="RADICAL_SAM"/>
    <property type="match status" value="1"/>
</dbReference>
<dbReference type="PANTHER" id="PTHR11918:SF45">
    <property type="entry name" value="THREONYLCARBAMOYLADENOSINE TRNA METHYLTHIOTRANSFERASE"/>
    <property type="match status" value="1"/>
</dbReference>
<dbReference type="PROSITE" id="PS51449">
    <property type="entry name" value="MTTASE_N"/>
    <property type="match status" value="1"/>
</dbReference>
<dbReference type="InterPro" id="IPR006638">
    <property type="entry name" value="Elp3/MiaA/NifB-like_rSAM"/>
</dbReference>
<dbReference type="GO" id="GO:0046872">
    <property type="term" value="F:metal ion binding"/>
    <property type="evidence" value="ECO:0007669"/>
    <property type="project" value="UniProtKB-UniRule"/>
</dbReference>
<evidence type="ECO:0000256" key="2">
    <source>
        <dbReference type="ARBA" id="ARBA00008616"/>
    </source>
</evidence>
<dbReference type="Pfam" id="PF00919">
    <property type="entry name" value="UPF0004"/>
    <property type="match status" value="1"/>
</dbReference>
<dbReference type="InterPro" id="IPR023404">
    <property type="entry name" value="rSAM_horseshoe"/>
</dbReference>
<dbReference type="OrthoDB" id="372134at2157"/>
<evidence type="ECO:0000256" key="10">
    <source>
        <dbReference type="ARBA" id="ARBA00051661"/>
    </source>
</evidence>
<feature type="domain" description="TRAM" evidence="12">
    <location>
        <begin position="360"/>
        <end position="417"/>
    </location>
</feature>
<dbReference type="Pfam" id="PF01938">
    <property type="entry name" value="TRAM"/>
    <property type="match status" value="1"/>
</dbReference>
<evidence type="ECO:0000256" key="8">
    <source>
        <dbReference type="ARBA" id="ARBA00023004"/>
    </source>
</evidence>
<comment type="cofactor">
    <cofactor evidence="11">
        <name>[4Fe-4S] cluster</name>
        <dbReference type="ChEBI" id="CHEBI:49883"/>
    </cofactor>
    <text evidence="11">Binds 1 or 2 [4Fe-4S] cluster. One cluster is coordinated with 3 cysteines and an exchangeable S-adenosyl-L-methionine.</text>
</comment>
<dbReference type="Gene3D" id="3.80.30.20">
    <property type="entry name" value="tm_1862 like domain"/>
    <property type="match status" value="1"/>
</dbReference>
<dbReference type="SUPFAM" id="SSF102114">
    <property type="entry name" value="Radical SAM enzymes"/>
    <property type="match status" value="1"/>
</dbReference>
<dbReference type="GO" id="GO:0051539">
    <property type="term" value="F:4 iron, 4 sulfur cluster binding"/>
    <property type="evidence" value="ECO:0007669"/>
    <property type="project" value="UniProtKB-UniRule"/>
</dbReference>
<dbReference type="PROSITE" id="PS01278">
    <property type="entry name" value="MTTASE_RADICAL"/>
    <property type="match status" value="1"/>
</dbReference>
<sequence length="417" mass="47060">MRVAIETYGCTMNQADSDIIRAEVSREFELSSVEDADVVVINSCGVIDYTERKILNRARQLRQMGKTVVMAGCLPRIAKKKVMEVANAAISPDNVHRIDEVIKAAVSGNKLFLLDKSEIDKTRCEKQRMAGGIAIVSIAEGCTGRCTFCATRFARGRLRSFSPDGIVEEIKKAVRAGYVEIQLTSQDTGAYGHDIGTNLPDLLEKISAIEGMFRVRVGMMNPRHAYSMLDDLLNAFESEKIYKFLHLPVQSGDEKVLRDMGRDHGVEEYEEVVSAFRKRFDDVMISTDIIVGFPTESEEAFYKSLDLVRRTRPDLVNVTRYSPRKGTPAFRLRDMPDWIKKDRSRAVTRLANRIKEKKNSTFVGKTFDVVITKRSNGLLSRTNAYRPVILKQGEIGEFCRVRVTDYTPTHLIGERAL</sequence>
<keyword evidence="3 11" id="KW-0004">4Fe-4S</keyword>
<evidence type="ECO:0000259" key="14">
    <source>
        <dbReference type="PROSITE" id="PS51918"/>
    </source>
</evidence>
<protein>
    <recommendedName>
        <fullName evidence="11">tRNA-t(6)A37 methylthiotransferase</fullName>
        <ecNumber evidence="11">2.8.4.5</ecNumber>
    </recommendedName>
</protein>
<evidence type="ECO:0000256" key="7">
    <source>
        <dbReference type="ARBA" id="ARBA00022723"/>
    </source>
</evidence>
<evidence type="ECO:0000256" key="1">
    <source>
        <dbReference type="ARBA" id="ARBA00002399"/>
    </source>
</evidence>
<dbReference type="KEGG" id="ave:Arcve_0717"/>
<proteinExistence type="inferred from homology"/>
<dbReference type="Gene3D" id="3.40.50.12160">
    <property type="entry name" value="Methylthiotransferase, N-terminal domain"/>
    <property type="match status" value="1"/>
</dbReference>
<dbReference type="InterPro" id="IPR006466">
    <property type="entry name" value="MiaB-like_arc_euk"/>
</dbReference>
<keyword evidence="4 11" id="KW-0808">Transferase</keyword>
<evidence type="ECO:0000259" key="13">
    <source>
        <dbReference type="PROSITE" id="PS51449"/>
    </source>
</evidence>
<keyword evidence="8 11" id="KW-0408">Iron</keyword>
<evidence type="ECO:0000313" key="16">
    <source>
        <dbReference type="Proteomes" id="UP000008136"/>
    </source>
</evidence>
<evidence type="ECO:0000256" key="4">
    <source>
        <dbReference type="ARBA" id="ARBA00022679"/>
    </source>
</evidence>
<keyword evidence="5 11" id="KW-0949">S-adenosyl-L-methionine</keyword>
<keyword evidence="6 11" id="KW-0819">tRNA processing</keyword>
<dbReference type="NCBIfam" id="TIGR00089">
    <property type="entry name" value="MiaB/RimO family radical SAM methylthiotransferase"/>
    <property type="match status" value="1"/>
</dbReference>
<dbReference type="Proteomes" id="UP000008136">
    <property type="component" value="Chromosome"/>
</dbReference>
<evidence type="ECO:0000259" key="12">
    <source>
        <dbReference type="PROSITE" id="PS50926"/>
    </source>
</evidence>
<keyword evidence="9 11" id="KW-0411">Iron-sulfur</keyword>
<feature type="domain" description="MTTase N-terminal" evidence="13">
    <location>
        <begin position="1"/>
        <end position="107"/>
    </location>
</feature>
<dbReference type="PANTHER" id="PTHR11918">
    <property type="entry name" value="RADICAL SAM PROTEINS"/>
    <property type="match status" value="1"/>
</dbReference>
<accession>F2KRH1</accession>
<dbReference type="HOGENOM" id="CLU_018697_4_2_2"/>
<reference evidence="15 16" key="1">
    <citation type="submission" date="2011-03" db="EMBL/GenBank/DDBJ databases">
        <title>The complete genome of Archaeoglobus veneficus SNP6.</title>
        <authorList>
            <consortium name="US DOE Joint Genome Institute (JGI-PGF)"/>
            <person name="Lucas S."/>
            <person name="Copeland A."/>
            <person name="Lapidus A."/>
            <person name="Bruce D."/>
            <person name="Goodwin L."/>
            <person name="Pitluck S."/>
            <person name="Kyrpides N."/>
            <person name="Mavromatis K."/>
            <person name="Pagani I."/>
            <person name="Ivanova N."/>
            <person name="Mikhailova N."/>
            <person name="Lu M."/>
            <person name="Detter J.C."/>
            <person name="Tapia R."/>
            <person name="Han C."/>
            <person name="Land M."/>
            <person name="Hauser L."/>
            <person name="Markowitz V."/>
            <person name="Cheng J.-F."/>
            <person name="Hugenholtz P."/>
            <person name="Woyke T."/>
            <person name="Wu D."/>
            <person name="Spring S."/>
            <person name="Brambilla E."/>
            <person name="Klenk H.-P."/>
            <person name="Eisen J.A."/>
        </authorList>
    </citation>
    <scope>NUCLEOTIDE SEQUENCE [LARGE SCALE GENOMIC DNA]</scope>
    <source>
        <strain>SNP6</strain>
    </source>
</reference>
<dbReference type="InterPro" id="IPR058240">
    <property type="entry name" value="rSAM_sf"/>
</dbReference>
<name>F2KRH1_ARCVS</name>
<dbReference type="EMBL" id="CP002588">
    <property type="protein sequence ID" value="AEA46736.1"/>
    <property type="molecule type" value="Genomic_DNA"/>
</dbReference>